<keyword evidence="2" id="KW-0472">Membrane</keyword>
<sequence>MEKITLYEEYRFVEKSETEVNGVWKGAHLLLFFLAFVFGSFCTFCFHMLMYLFDQKCVLFPKLLSLTSIRQNIIYEFIPEDKEVADMLPVDFLSTQWVEKSACLLPTYVPLVSGIFGLVWTTMVLMCSTGSRVLTGLQRPWRVLPPVFLFSVIMGILCVYTSTVTHYGLQELCLKLSEITGSSTCTYTINVATLAYERRIRGVYQATRLTILSAWLHTACWVLSALLALMRVILAVDFQLVKVTVQLRGNIDRMLERHEKHIRTVSPEILEENRPYTSVRHPRSLIQLHFKKKIRDSLLGNNEQNIIKNADDNGNLLYYSGLTEETSELSLVQIEREKLDKMSAYRAVAKKHRFIIKMLLDLIDNVDRSQSTAIISSSSSLESISESAPIIRQYGQQRISSRLIHKSPAQYQEIESEDLLEAEEISLEIKHHLQMKLNRQLSELNAINYTSANTTLKSSMNITPEMRKVLEDKKGAKFELTLSDPNEPGTHRGKKKTEIKSNLKQVGIQTDEKMKDKSLKVKIDSHTSVIDLETSTILDNQTTKENKETQTKKEKQE</sequence>
<evidence type="ECO:0000256" key="1">
    <source>
        <dbReference type="SAM" id="MobiDB-lite"/>
    </source>
</evidence>
<proteinExistence type="predicted"/>
<comment type="caution">
    <text evidence="3">The sequence shown here is derived from an EMBL/GenBank/DDBJ whole genome shotgun (WGS) entry which is preliminary data.</text>
</comment>
<keyword evidence="2" id="KW-0812">Transmembrane</keyword>
<reference evidence="3" key="1">
    <citation type="submission" date="2022-03" db="EMBL/GenBank/DDBJ databases">
        <authorList>
            <person name="Tunstrom K."/>
        </authorList>
    </citation>
    <scope>NUCLEOTIDE SEQUENCE</scope>
</reference>
<dbReference type="Proteomes" id="UP001153954">
    <property type="component" value="Unassembled WGS sequence"/>
</dbReference>
<evidence type="ECO:0000313" key="4">
    <source>
        <dbReference type="Proteomes" id="UP001153954"/>
    </source>
</evidence>
<evidence type="ECO:0000313" key="3">
    <source>
        <dbReference type="EMBL" id="CAH2094679.1"/>
    </source>
</evidence>
<gene>
    <name evidence="3" type="ORF">EEDITHA_LOCUS10222</name>
</gene>
<protein>
    <submittedName>
        <fullName evidence="3">Uncharacterized protein</fullName>
    </submittedName>
</protein>
<accession>A0AAU9U736</accession>
<feature type="transmembrane region" description="Helical" evidence="2">
    <location>
        <begin position="179"/>
        <end position="197"/>
    </location>
</feature>
<keyword evidence="2" id="KW-1133">Transmembrane helix</keyword>
<feature type="transmembrane region" description="Helical" evidence="2">
    <location>
        <begin position="29"/>
        <end position="53"/>
    </location>
</feature>
<dbReference type="EMBL" id="CAKOGL010000014">
    <property type="protein sequence ID" value="CAH2094679.1"/>
    <property type="molecule type" value="Genomic_DNA"/>
</dbReference>
<organism evidence="3 4">
    <name type="scientific">Euphydryas editha</name>
    <name type="common">Edith's checkerspot</name>
    <dbReference type="NCBI Taxonomy" id="104508"/>
    <lineage>
        <taxon>Eukaryota</taxon>
        <taxon>Metazoa</taxon>
        <taxon>Ecdysozoa</taxon>
        <taxon>Arthropoda</taxon>
        <taxon>Hexapoda</taxon>
        <taxon>Insecta</taxon>
        <taxon>Pterygota</taxon>
        <taxon>Neoptera</taxon>
        <taxon>Endopterygota</taxon>
        <taxon>Lepidoptera</taxon>
        <taxon>Glossata</taxon>
        <taxon>Ditrysia</taxon>
        <taxon>Papilionoidea</taxon>
        <taxon>Nymphalidae</taxon>
        <taxon>Nymphalinae</taxon>
        <taxon>Euphydryas</taxon>
    </lineage>
</organism>
<dbReference type="AlphaFoldDB" id="A0AAU9U736"/>
<evidence type="ECO:0000256" key="2">
    <source>
        <dbReference type="SAM" id="Phobius"/>
    </source>
</evidence>
<name>A0AAU9U736_EUPED</name>
<feature type="transmembrane region" description="Helical" evidence="2">
    <location>
        <begin position="107"/>
        <end position="126"/>
    </location>
</feature>
<feature type="transmembrane region" description="Helical" evidence="2">
    <location>
        <begin position="209"/>
        <end position="234"/>
    </location>
</feature>
<keyword evidence="4" id="KW-1185">Reference proteome</keyword>
<feature type="region of interest" description="Disordered" evidence="1">
    <location>
        <begin position="535"/>
        <end position="557"/>
    </location>
</feature>
<feature type="transmembrane region" description="Helical" evidence="2">
    <location>
        <begin position="147"/>
        <end position="167"/>
    </location>
</feature>
<feature type="compositionally biased region" description="Basic and acidic residues" evidence="1">
    <location>
        <begin position="542"/>
        <end position="557"/>
    </location>
</feature>